<dbReference type="Gene3D" id="3.10.490.10">
    <property type="entry name" value="Gamma-glutamyl cyclotransferase-like"/>
    <property type="match status" value="1"/>
</dbReference>
<organism evidence="2 3">
    <name type="scientific">Plenodomus tracheiphilus IPT5</name>
    <dbReference type="NCBI Taxonomy" id="1408161"/>
    <lineage>
        <taxon>Eukaryota</taxon>
        <taxon>Fungi</taxon>
        <taxon>Dikarya</taxon>
        <taxon>Ascomycota</taxon>
        <taxon>Pezizomycotina</taxon>
        <taxon>Dothideomycetes</taxon>
        <taxon>Pleosporomycetidae</taxon>
        <taxon>Pleosporales</taxon>
        <taxon>Pleosporineae</taxon>
        <taxon>Leptosphaeriaceae</taxon>
        <taxon>Plenodomus</taxon>
    </lineage>
</organism>
<reference evidence="2" key="1">
    <citation type="submission" date="2020-01" db="EMBL/GenBank/DDBJ databases">
        <authorList>
            <consortium name="DOE Joint Genome Institute"/>
            <person name="Haridas S."/>
            <person name="Albert R."/>
            <person name="Binder M."/>
            <person name="Bloem J."/>
            <person name="Labutti K."/>
            <person name="Salamov A."/>
            <person name="Andreopoulos B."/>
            <person name="Baker S.E."/>
            <person name="Barry K."/>
            <person name="Bills G."/>
            <person name="Bluhm B.H."/>
            <person name="Cannon C."/>
            <person name="Castanera R."/>
            <person name="Culley D.E."/>
            <person name="Daum C."/>
            <person name="Ezra D."/>
            <person name="Gonzalez J.B."/>
            <person name="Henrissat B."/>
            <person name="Kuo A."/>
            <person name="Liang C."/>
            <person name="Lipzen A."/>
            <person name="Lutzoni F."/>
            <person name="Magnuson J."/>
            <person name="Mondo S."/>
            <person name="Nolan M."/>
            <person name="Ohm R."/>
            <person name="Pangilinan J."/>
            <person name="Park H.-J."/>
            <person name="Ramirez L."/>
            <person name="Alfaro M."/>
            <person name="Sun H."/>
            <person name="Tritt A."/>
            <person name="Yoshinaga Y."/>
            <person name="Zwiers L.-H."/>
            <person name="Turgeon B.G."/>
            <person name="Goodwin S.B."/>
            <person name="Spatafora J.W."/>
            <person name="Crous P.W."/>
            <person name="Grigoriev I.V."/>
        </authorList>
    </citation>
    <scope>NUCLEOTIDE SEQUENCE</scope>
    <source>
        <strain evidence="2">IPT5</strain>
    </source>
</reference>
<dbReference type="CDD" id="cd06661">
    <property type="entry name" value="GGCT_like"/>
    <property type="match status" value="1"/>
</dbReference>
<evidence type="ECO:0008006" key="4">
    <source>
        <dbReference type="Google" id="ProtNLM"/>
    </source>
</evidence>
<protein>
    <recommendedName>
        <fullName evidence="4">Gamma-glutamylcyclotransferase AIG2-like domain-containing protein</fullName>
    </recommendedName>
</protein>
<dbReference type="OrthoDB" id="3801137at2759"/>
<dbReference type="InterPro" id="IPR013024">
    <property type="entry name" value="GGCT-like"/>
</dbReference>
<evidence type="ECO:0000313" key="2">
    <source>
        <dbReference type="EMBL" id="KAF2852207.1"/>
    </source>
</evidence>
<dbReference type="EMBL" id="MU006299">
    <property type="protein sequence ID" value="KAF2852207.1"/>
    <property type="molecule type" value="Genomic_DNA"/>
</dbReference>
<dbReference type="AlphaFoldDB" id="A0A6A7BBS9"/>
<feature type="region of interest" description="Disordered" evidence="1">
    <location>
        <begin position="150"/>
        <end position="187"/>
    </location>
</feature>
<evidence type="ECO:0000256" key="1">
    <source>
        <dbReference type="SAM" id="MobiDB-lite"/>
    </source>
</evidence>
<gene>
    <name evidence="2" type="ORF">T440DRAFT_477687</name>
</gene>
<evidence type="ECO:0000313" key="3">
    <source>
        <dbReference type="Proteomes" id="UP000799423"/>
    </source>
</evidence>
<dbReference type="Proteomes" id="UP000799423">
    <property type="component" value="Unassembled WGS sequence"/>
</dbReference>
<sequence length="187" mass="20810">MTAIMNPERYSLLYFFCDELTKPEVLQNVLHLPKTPKLRKAIIIGYQRSSCDTESAVILDGMNFGGWATEERVKGVAYEVANEEEERLLHEYEERDCSVGPVDIEVNGAWLGRTTFCGMVYFPGLEEFGVNGERWLTAKGMGSAKRPLLERGTTCANPENVADPEADNGTSLRRMNTAPAKSSPVDN</sequence>
<keyword evidence="3" id="KW-1185">Reference proteome</keyword>
<accession>A0A6A7BBS9</accession>
<proteinExistence type="predicted"/>
<name>A0A6A7BBS9_9PLEO</name>